<dbReference type="AlphaFoldDB" id="A0AAC9MUE0"/>
<reference evidence="2 4" key="2">
    <citation type="submission" date="2019-05" db="EMBL/GenBank/DDBJ databases">
        <title>Genome sequence of Moorella thermoacetica ATCC 33924.</title>
        <authorList>
            <person name="Poehlein A."/>
            <person name="Bengelsdorf F.R."/>
            <person name="Duerre P."/>
            <person name="Daniel R."/>
        </authorList>
    </citation>
    <scope>NUCLEOTIDE SEQUENCE [LARGE SCALE GENOMIC DNA]</scope>
    <source>
        <strain evidence="2 4">ATCC 33924</strain>
    </source>
</reference>
<proteinExistence type="predicted"/>
<protein>
    <submittedName>
        <fullName evidence="1">Uncharacterized protein</fullName>
    </submittedName>
</protein>
<accession>A0AAC9MUE0</accession>
<dbReference type="Gene3D" id="1.25.10.10">
    <property type="entry name" value="Leucine-rich Repeat Variant"/>
    <property type="match status" value="1"/>
</dbReference>
<dbReference type="EMBL" id="VCDX01000006">
    <property type="protein sequence ID" value="TYL12761.1"/>
    <property type="molecule type" value="Genomic_DNA"/>
</dbReference>
<dbReference type="InterPro" id="IPR011989">
    <property type="entry name" value="ARM-like"/>
</dbReference>
<gene>
    <name evidence="1" type="ORF">Maut_02230</name>
    <name evidence="2" type="ORF">MTAT_20030</name>
</gene>
<sequence>MDWEPGDLEVLKKMVDVNDLDFSISLAAVTWLPKEIYRYLFEKYNQHFNLWVKSKTDSIKEKVCWLIYFLINNITAGIDVNDIKPEVLCAMATSMYPELNQVAAESINTPSDVLEDLAVNSTYKYVRRAAIANPSLPFNTLKFLYKAIKHSTNSDRYSLLCAIMNNPHCPKEIILDLAMDNDFEISKAAKKKLMTMHEIGEMNYVFYCGPGYSGFRKSAAAGK</sequence>
<evidence type="ECO:0000313" key="4">
    <source>
        <dbReference type="Proteomes" id="UP000322283"/>
    </source>
</evidence>
<dbReference type="EMBL" id="CP017019">
    <property type="protein sequence ID" value="AOQ24658.1"/>
    <property type="molecule type" value="Genomic_DNA"/>
</dbReference>
<dbReference type="RefSeq" id="WP_069590423.1">
    <property type="nucleotide sequence ID" value="NZ_CP017019.1"/>
</dbReference>
<keyword evidence="4" id="KW-1185">Reference proteome</keyword>
<evidence type="ECO:0000313" key="2">
    <source>
        <dbReference type="EMBL" id="TYL12761.1"/>
    </source>
</evidence>
<organism evidence="1 3">
    <name type="scientific">Neomoorella thermoacetica</name>
    <name type="common">Clostridium thermoaceticum</name>
    <dbReference type="NCBI Taxonomy" id="1525"/>
    <lineage>
        <taxon>Bacteria</taxon>
        <taxon>Bacillati</taxon>
        <taxon>Bacillota</taxon>
        <taxon>Clostridia</taxon>
        <taxon>Neomoorellales</taxon>
        <taxon>Neomoorellaceae</taxon>
        <taxon>Neomoorella</taxon>
    </lineage>
</organism>
<evidence type="ECO:0000313" key="3">
    <source>
        <dbReference type="Proteomes" id="UP000094598"/>
    </source>
</evidence>
<dbReference type="Proteomes" id="UP000322283">
    <property type="component" value="Unassembled WGS sequence"/>
</dbReference>
<evidence type="ECO:0000313" key="1">
    <source>
        <dbReference type="EMBL" id="AOQ24658.1"/>
    </source>
</evidence>
<dbReference type="Proteomes" id="UP000094598">
    <property type="component" value="Chromosome"/>
</dbReference>
<reference evidence="1 3" key="1">
    <citation type="submission" date="2016-08" db="EMBL/GenBank/DDBJ databases">
        <title>Moorella thermoacetica DSM 103132.</title>
        <authorList>
            <person name="Jendresen C.B."/>
            <person name="Redl S.M."/>
            <person name="Jensen T.O."/>
            <person name="Nielsen A.T."/>
        </authorList>
    </citation>
    <scope>NUCLEOTIDE SEQUENCE [LARGE SCALE GENOMIC DNA]</scope>
    <source>
        <strain evidence="1 3">DSM 103132</strain>
    </source>
</reference>
<name>A0AAC9MUE0_NEOTH</name>